<dbReference type="EMBL" id="JAAAIM010000025">
    <property type="protein sequence ID" value="KAG0297677.1"/>
    <property type="molecule type" value="Genomic_DNA"/>
</dbReference>
<dbReference type="Proteomes" id="UP001194696">
    <property type="component" value="Unassembled WGS sequence"/>
</dbReference>
<feature type="compositionally biased region" description="Acidic residues" evidence="1">
    <location>
        <begin position="547"/>
        <end position="570"/>
    </location>
</feature>
<evidence type="ECO:0000256" key="1">
    <source>
        <dbReference type="SAM" id="MobiDB-lite"/>
    </source>
</evidence>
<feature type="compositionally biased region" description="Low complexity" evidence="1">
    <location>
        <begin position="433"/>
        <end position="446"/>
    </location>
</feature>
<proteinExistence type="predicted"/>
<sequence>MEVIWDGLCQELSFKEDETSTSSLPSPSPELSHAQALSQEQPSQLWPTHSKGQVASTNSDSLPSPTPESPHTQPWTLGQPFLLQQSVNHDKDNAATTTNPTSLPSPPFDLSIGASWIESEDNVFDSLFETRTGHAFSDYGTTPLSSLHESSTAFEYGGSDAFSGCDTPLSSAGNELGVTRLSAGLEPDAPQLISHSLMETFATTGYGTVSSSLRIDAALNMEQPADNRMALSFMSAEDLVQALVTPVSELFEAGKPDDKVEPATLLCVQPNDLIFEAAIEDKSIDQSTSGPVFLLPQDTVVTVTVSTVASRRVRFDMTPHIKVLDLTRVTGPPKEFDEEHIDDIMRRARWEYRWDMDLRQEHKLSKRASFNAHLHAAFPVDTQDEQASDEQQSNQHSTDDCLSKKRSIDSDDEGNFLTDERHAKKHRTDEHTSNSPSSSSSNPFSNEHTIEQLGVKEILANNCSATNTQINKHTTIDHVANADTTDDEALNVVSAIKKHAVMEPEAEDVLVQHPDFDEMVKDDQIGRSYRLFRWNLYYPALYNEDFEEDELSQEDSDDLDFEGGGDNDDGVELHPQQG</sequence>
<accession>A0ABQ7KEK8</accession>
<keyword evidence="3" id="KW-1185">Reference proteome</keyword>
<evidence type="ECO:0000313" key="3">
    <source>
        <dbReference type="Proteomes" id="UP001194696"/>
    </source>
</evidence>
<feature type="compositionally biased region" description="Low complexity" evidence="1">
    <location>
        <begin position="20"/>
        <end position="32"/>
    </location>
</feature>
<feature type="region of interest" description="Disordered" evidence="1">
    <location>
        <begin position="547"/>
        <end position="578"/>
    </location>
</feature>
<comment type="caution">
    <text evidence="2">The sequence shown here is derived from an EMBL/GenBank/DDBJ whole genome shotgun (WGS) entry which is preliminary data.</text>
</comment>
<gene>
    <name evidence="2" type="ORF">BGZ96_005341</name>
</gene>
<feature type="compositionally biased region" description="Polar residues" evidence="1">
    <location>
        <begin position="35"/>
        <end position="76"/>
    </location>
</feature>
<feature type="compositionally biased region" description="Basic and acidic residues" evidence="1">
    <location>
        <begin position="397"/>
        <end position="409"/>
    </location>
</feature>
<feature type="region of interest" description="Disordered" evidence="1">
    <location>
        <begin position="382"/>
        <end position="446"/>
    </location>
</feature>
<reference evidence="2 3" key="1">
    <citation type="journal article" date="2020" name="Fungal Divers.">
        <title>Resolving the Mortierellaceae phylogeny through synthesis of multi-gene phylogenetics and phylogenomics.</title>
        <authorList>
            <person name="Vandepol N."/>
            <person name="Liber J."/>
            <person name="Desiro A."/>
            <person name="Na H."/>
            <person name="Kennedy M."/>
            <person name="Barry K."/>
            <person name="Grigoriev I.V."/>
            <person name="Miller A.N."/>
            <person name="O'Donnell K."/>
            <person name="Stajich J.E."/>
            <person name="Bonito G."/>
        </authorList>
    </citation>
    <scope>NUCLEOTIDE SEQUENCE [LARGE SCALE GENOMIC DNA]</scope>
    <source>
        <strain evidence="2 3">AD045</strain>
    </source>
</reference>
<name>A0ABQ7KEK8_9FUNG</name>
<evidence type="ECO:0000313" key="2">
    <source>
        <dbReference type="EMBL" id="KAG0297677.1"/>
    </source>
</evidence>
<protein>
    <submittedName>
        <fullName evidence="2">Uncharacterized protein</fullName>
    </submittedName>
</protein>
<organism evidence="2 3">
    <name type="scientific">Linnemannia gamsii</name>
    <dbReference type="NCBI Taxonomy" id="64522"/>
    <lineage>
        <taxon>Eukaryota</taxon>
        <taxon>Fungi</taxon>
        <taxon>Fungi incertae sedis</taxon>
        <taxon>Mucoromycota</taxon>
        <taxon>Mortierellomycotina</taxon>
        <taxon>Mortierellomycetes</taxon>
        <taxon>Mortierellales</taxon>
        <taxon>Mortierellaceae</taxon>
        <taxon>Linnemannia</taxon>
    </lineage>
</organism>
<feature type="compositionally biased region" description="Basic and acidic residues" evidence="1">
    <location>
        <begin position="418"/>
        <end position="432"/>
    </location>
</feature>
<feature type="region of interest" description="Disordered" evidence="1">
    <location>
        <begin position="15"/>
        <end position="76"/>
    </location>
</feature>